<dbReference type="STRING" id="113226.A0A139IHL8"/>
<keyword evidence="2" id="KW-1185">Reference proteome</keyword>
<organism evidence="1 2">
    <name type="scientific">Pseudocercospora musae</name>
    <dbReference type="NCBI Taxonomy" id="113226"/>
    <lineage>
        <taxon>Eukaryota</taxon>
        <taxon>Fungi</taxon>
        <taxon>Dikarya</taxon>
        <taxon>Ascomycota</taxon>
        <taxon>Pezizomycotina</taxon>
        <taxon>Dothideomycetes</taxon>
        <taxon>Dothideomycetidae</taxon>
        <taxon>Mycosphaerellales</taxon>
        <taxon>Mycosphaerellaceae</taxon>
        <taxon>Pseudocercospora</taxon>
    </lineage>
</organism>
<sequence>MRHNIATQLVLGTPLVAAHYYESDSGIGAGPPNTSFAEENRHTDVSKSVPFHPIRPNDANRKPWTWTVNVTELAVPDAESPPGVRKRSLDLTFHSIVNTVYSLGWETDGNATSLPVELDEQRARSSEALCVHPIEMSSLFPPNVTNLYNDTADASGSCATTIGQTCVDAIRDAVTSEPRDRNGCRGRGLNLTAIAESTGNLHTYPLNNPDNIDNGTSRFQNETYSSGDAFRYISSVPYDTTRIQYAFDEEQLRVHMVLVDAGDDSFNAVCMRVNASVEATDDPQTGAESLSAGVVSESKAWLGISGALAVLSILI</sequence>
<evidence type="ECO:0000313" key="1">
    <source>
        <dbReference type="EMBL" id="KXT14241.1"/>
    </source>
</evidence>
<accession>A0A139IHL8</accession>
<protein>
    <submittedName>
        <fullName evidence="1">Uncharacterized protein</fullName>
    </submittedName>
</protein>
<proteinExistence type="predicted"/>
<gene>
    <name evidence="1" type="ORF">AC579_7563</name>
</gene>
<name>A0A139IHL8_9PEZI</name>
<reference evidence="1 2" key="1">
    <citation type="submission" date="2015-07" db="EMBL/GenBank/DDBJ databases">
        <title>Comparative genomics of the Sigatoka disease complex on banana suggests a link between parallel evolutionary changes in Pseudocercospora fijiensis and Pseudocercospora eumusae and increased virulence on the banana host.</title>
        <authorList>
            <person name="Chang T.-C."/>
            <person name="Salvucci A."/>
            <person name="Crous P.W."/>
            <person name="Stergiopoulos I."/>
        </authorList>
    </citation>
    <scope>NUCLEOTIDE SEQUENCE [LARGE SCALE GENOMIC DNA]</scope>
    <source>
        <strain evidence="1 2">CBS 116634</strain>
    </source>
</reference>
<dbReference type="AlphaFoldDB" id="A0A139IHL8"/>
<dbReference type="EMBL" id="LFZO01000090">
    <property type="protein sequence ID" value="KXT14241.1"/>
    <property type="molecule type" value="Genomic_DNA"/>
</dbReference>
<dbReference type="Proteomes" id="UP000073492">
    <property type="component" value="Unassembled WGS sequence"/>
</dbReference>
<evidence type="ECO:0000313" key="2">
    <source>
        <dbReference type="Proteomes" id="UP000073492"/>
    </source>
</evidence>
<comment type="caution">
    <text evidence="1">The sequence shown here is derived from an EMBL/GenBank/DDBJ whole genome shotgun (WGS) entry which is preliminary data.</text>
</comment>
<dbReference type="OrthoDB" id="3629846at2759"/>